<name>A0A8D8X4I0_9HEMI</name>
<evidence type="ECO:0000313" key="2">
    <source>
        <dbReference type="EMBL" id="CAG6681335.1"/>
    </source>
</evidence>
<keyword evidence="1" id="KW-0812">Transmembrane</keyword>
<dbReference type="EMBL" id="HBUF01255277">
    <property type="protein sequence ID" value="CAG6681335.1"/>
    <property type="molecule type" value="Transcribed_RNA"/>
</dbReference>
<dbReference type="AlphaFoldDB" id="A0A8D8X4I0"/>
<feature type="transmembrane region" description="Helical" evidence="1">
    <location>
        <begin position="69"/>
        <end position="91"/>
    </location>
</feature>
<keyword evidence="1" id="KW-1133">Transmembrane helix</keyword>
<proteinExistence type="predicted"/>
<accession>A0A8D8X4I0</accession>
<evidence type="ECO:0000256" key="1">
    <source>
        <dbReference type="SAM" id="Phobius"/>
    </source>
</evidence>
<keyword evidence="1" id="KW-0472">Membrane</keyword>
<organism evidence="2">
    <name type="scientific">Cacopsylla melanoneura</name>
    <dbReference type="NCBI Taxonomy" id="428564"/>
    <lineage>
        <taxon>Eukaryota</taxon>
        <taxon>Metazoa</taxon>
        <taxon>Ecdysozoa</taxon>
        <taxon>Arthropoda</taxon>
        <taxon>Hexapoda</taxon>
        <taxon>Insecta</taxon>
        <taxon>Pterygota</taxon>
        <taxon>Neoptera</taxon>
        <taxon>Paraneoptera</taxon>
        <taxon>Hemiptera</taxon>
        <taxon>Sternorrhyncha</taxon>
        <taxon>Psylloidea</taxon>
        <taxon>Psyllidae</taxon>
        <taxon>Psyllinae</taxon>
        <taxon>Cacopsylla</taxon>
    </lineage>
</organism>
<protein>
    <submittedName>
        <fullName evidence="2">Uncharacterized protein</fullName>
    </submittedName>
</protein>
<reference evidence="2" key="1">
    <citation type="submission" date="2021-05" db="EMBL/GenBank/DDBJ databases">
        <authorList>
            <person name="Alioto T."/>
            <person name="Alioto T."/>
            <person name="Gomez Garrido J."/>
        </authorList>
    </citation>
    <scope>NUCLEOTIDE SEQUENCE</scope>
</reference>
<sequence length="103" mass="11701">MRSMNPKNIFRPALAYKTFVVTSRLPPPPPPLPVTPPLLCFIRTRFLYIIQRSPLFPTNFDISFSRSPLFLLLLLCFSSVFIQIHSLSLGLQPASPRPFLSSL</sequence>